<sequence>MNTTVFSRKPAAALLAAVFLSLGVLASAKDINIASRGAKGDGQTLNTTIIQQAIDECSQSGGGNVIIPAGKFLSGTVVLKNNVTLHLEENAVLLGSTNVNDYTNPDPFTDGLGIDVGWALLAAVDATNIGIEGEGAINGQGAALKARQIETDTRPESLRWGRRPFLVRIVRCNGVKVSGVQLQFAAAWTSHYFQCKNVTIENVKILSHGVAHNDGIDIDGCQDVKIARCDIQSGDDALCFKTTSSAMACRNIEVTDMRLKSGHGAIKMGTESMAPFENIKISRCYIYDTNNGGIKLLTVDGAHLRNVTISDITMENVKTPMLFRLGSRLSVFRKGKDTQQPTGTFTNVTVRNVKAHSAKVTQLTPPSGILITGVPGHYITGLTLENIGISLAGGGTAEDARHEVPEAIDKYPEVKTFGPTIPAYGIWARHVKDLQLKNITFKLDGNDVRPAFVCEDGQNVTLKDWTLPETNGAESIIRLENVEGANITGIHARGRAADFVKVEGEKSKKQKHRSFKIDKHRFLKREKWAGRMRRPFFMAKKKPAKRRASVHL</sequence>
<dbReference type="SMART" id="SM00710">
    <property type="entry name" value="PbH1"/>
    <property type="match status" value="6"/>
</dbReference>
<protein>
    <submittedName>
        <fullName evidence="6">Glycoside hydrolase family 28 protein</fullName>
    </submittedName>
</protein>
<evidence type="ECO:0000313" key="7">
    <source>
        <dbReference type="Proteomes" id="UP000679126"/>
    </source>
</evidence>
<keyword evidence="5" id="KW-0732">Signal</keyword>
<evidence type="ECO:0000256" key="4">
    <source>
        <dbReference type="RuleBase" id="RU361169"/>
    </source>
</evidence>
<dbReference type="PANTHER" id="PTHR31339:SF9">
    <property type="entry name" value="PLASMIN AND FIBRONECTIN-BINDING PROTEIN A"/>
    <property type="match status" value="1"/>
</dbReference>
<evidence type="ECO:0000256" key="1">
    <source>
        <dbReference type="ARBA" id="ARBA00008834"/>
    </source>
</evidence>
<feature type="signal peptide" evidence="5">
    <location>
        <begin position="1"/>
        <end position="26"/>
    </location>
</feature>
<keyword evidence="3 4" id="KW-0326">Glycosidase</keyword>
<proteinExistence type="inferred from homology"/>
<dbReference type="GO" id="GO:0016787">
    <property type="term" value="F:hydrolase activity"/>
    <property type="evidence" value="ECO:0007669"/>
    <property type="project" value="UniProtKB-KW"/>
</dbReference>
<dbReference type="InterPro" id="IPR000743">
    <property type="entry name" value="Glyco_hydro_28"/>
</dbReference>
<dbReference type="Proteomes" id="UP000679126">
    <property type="component" value="Unassembled WGS sequence"/>
</dbReference>
<dbReference type="RefSeq" id="WP_209146563.1">
    <property type="nucleotide sequence ID" value="NZ_JAGHKP010000003.1"/>
</dbReference>
<comment type="similarity">
    <text evidence="1 4">Belongs to the glycosyl hydrolase 28 family.</text>
</comment>
<dbReference type="SUPFAM" id="SSF51126">
    <property type="entry name" value="Pectin lyase-like"/>
    <property type="match status" value="1"/>
</dbReference>
<dbReference type="Gene3D" id="2.160.20.10">
    <property type="entry name" value="Single-stranded right-handed beta-helix, Pectin lyase-like"/>
    <property type="match status" value="1"/>
</dbReference>
<feature type="chain" id="PRO_5046425096" evidence="5">
    <location>
        <begin position="27"/>
        <end position="552"/>
    </location>
</feature>
<dbReference type="InterPro" id="IPR012334">
    <property type="entry name" value="Pectin_lyas_fold"/>
</dbReference>
<dbReference type="InterPro" id="IPR011050">
    <property type="entry name" value="Pectin_lyase_fold/virulence"/>
</dbReference>
<keyword evidence="7" id="KW-1185">Reference proteome</keyword>
<accession>A0ABS3YFW6</accession>
<evidence type="ECO:0000256" key="3">
    <source>
        <dbReference type="ARBA" id="ARBA00023295"/>
    </source>
</evidence>
<dbReference type="PANTHER" id="PTHR31339">
    <property type="entry name" value="PECTIN LYASE-RELATED"/>
    <property type="match status" value="1"/>
</dbReference>
<organism evidence="6 7">
    <name type="scientific">Chitinophaga chungangae</name>
    <dbReference type="NCBI Taxonomy" id="2821488"/>
    <lineage>
        <taxon>Bacteria</taxon>
        <taxon>Pseudomonadati</taxon>
        <taxon>Bacteroidota</taxon>
        <taxon>Chitinophagia</taxon>
        <taxon>Chitinophagales</taxon>
        <taxon>Chitinophagaceae</taxon>
        <taxon>Chitinophaga</taxon>
    </lineage>
</organism>
<reference evidence="7" key="1">
    <citation type="submission" date="2021-03" db="EMBL/GenBank/DDBJ databases">
        <title>Assistant Professor.</title>
        <authorList>
            <person name="Huq M.A."/>
        </authorList>
    </citation>
    <scope>NUCLEOTIDE SEQUENCE [LARGE SCALE GENOMIC DNA]</scope>
    <source>
        <strain evidence="7">MAH-28</strain>
    </source>
</reference>
<evidence type="ECO:0000313" key="6">
    <source>
        <dbReference type="EMBL" id="MBO9153561.1"/>
    </source>
</evidence>
<keyword evidence="2 4" id="KW-0378">Hydrolase</keyword>
<dbReference type="EMBL" id="JAGHKP010000003">
    <property type="protein sequence ID" value="MBO9153561.1"/>
    <property type="molecule type" value="Genomic_DNA"/>
</dbReference>
<dbReference type="Pfam" id="PF00295">
    <property type="entry name" value="Glyco_hydro_28"/>
    <property type="match status" value="1"/>
</dbReference>
<comment type="caution">
    <text evidence="6">The sequence shown here is derived from an EMBL/GenBank/DDBJ whole genome shotgun (WGS) entry which is preliminary data.</text>
</comment>
<evidence type="ECO:0000256" key="5">
    <source>
        <dbReference type="SAM" id="SignalP"/>
    </source>
</evidence>
<gene>
    <name evidence="6" type="ORF">J7I43_15135</name>
</gene>
<evidence type="ECO:0000256" key="2">
    <source>
        <dbReference type="ARBA" id="ARBA00022801"/>
    </source>
</evidence>
<dbReference type="InterPro" id="IPR006626">
    <property type="entry name" value="PbH1"/>
</dbReference>
<name>A0ABS3YFW6_9BACT</name>
<dbReference type="InterPro" id="IPR051801">
    <property type="entry name" value="GH28_Enzymes"/>
</dbReference>